<dbReference type="PANTHER" id="PTHR21366">
    <property type="entry name" value="GLYOXALASE FAMILY PROTEIN"/>
    <property type="match status" value="1"/>
</dbReference>
<dbReference type="SUPFAM" id="SSF54593">
    <property type="entry name" value="Glyoxalase/Bleomycin resistance protein/Dihydroxybiphenyl dioxygenase"/>
    <property type="match status" value="2"/>
</dbReference>
<dbReference type="Gene3D" id="3.10.180.10">
    <property type="entry name" value="2,3-Dihydroxybiphenyl 1,2-Dioxygenase, domain 1"/>
    <property type="match status" value="2"/>
</dbReference>
<evidence type="ECO:0000256" key="1">
    <source>
        <dbReference type="ARBA" id="ARBA00010363"/>
    </source>
</evidence>
<organism evidence="3 4">
    <name type="scientific">Phyllosticta capitalensis</name>
    <dbReference type="NCBI Taxonomy" id="121624"/>
    <lineage>
        <taxon>Eukaryota</taxon>
        <taxon>Fungi</taxon>
        <taxon>Dikarya</taxon>
        <taxon>Ascomycota</taxon>
        <taxon>Pezizomycotina</taxon>
        <taxon>Dothideomycetes</taxon>
        <taxon>Dothideomycetes incertae sedis</taxon>
        <taxon>Botryosphaeriales</taxon>
        <taxon>Phyllostictaceae</taxon>
        <taxon>Phyllosticta</taxon>
    </lineage>
</organism>
<gene>
    <name evidence="3" type="ORF">HDK90DRAFT_528067</name>
</gene>
<dbReference type="Pfam" id="PF00903">
    <property type="entry name" value="Glyoxalase"/>
    <property type="match status" value="1"/>
</dbReference>
<keyword evidence="4" id="KW-1185">Reference proteome</keyword>
<protein>
    <recommendedName>
        <fullName evidence="2">Glyoxalase/fosfomycin resistance/dioxygenase domain-containing protein</fullName>
    </recommendedName>
</protein>
<proteinExistence type="inferred from homology"/>
<comment type="similarity">
    <text evidence="1">Belongs to the glyoxalase I family.</text>
</comment>
<sequence length="261" mass="28374">MSAKFSIKALDHMVLYVASIEASVAFYTTHLGMAHTSFAPAGKAGEVRSFLFYTNTAHRGRLVCGSFFPWMRGGSWLQLCFHLSLLPAALWQLEFRLVRIISLHRICLPSLDAPPHHSRANHLSIPVPLLKSSISHPTPLTPLATRHALTFGQQKINLHAASSPYAPHARAPLSSTADFCLLTDTPVQEVAAALREGGVELLRFGRDGEGREAQLAEGGAGEGKDGEGAQVVMERTGARGRLRSVYVRDPDGNLVEISNYV</sequence>
<dbReference type="PANTHER" id="PTHR21366:SF14">
    <property type="entry name" value="GLYOXALASE DOMAIN-CONTAINING PROTEIN 5"/>
    <property type="match status" value="1"/>
</dbReference>
<name>A0ABR1YF14_9PEZI</name>
<dbReference type="InterPro" id="IPR004360">
    <property type="entry name" value="Glyas_Fos-R_dOase_dom"/>
</dbReference>
<dbReference type="InterPro" id="IPR050383">
    <property type="entry name" value="GlyoxalaseI/FosfomycinResist"/>
</dbReference>
<dbReference type="CDD" id="cd06587">
    <property type="entry name" value="VOC"/>
    <property type="match status" value="1"/>
</dbReference>
<feature type="domain" description="Glyoxalase/fosfomycin resistance/dioxygenase" evidence="2">
    <location>
        <begin position="10"/>
        <end position="58"/>
    </location>
</feature>
<dbReference type="EMBL" id="JBBWRZ010000010">
    <property type="protein sequence ID" value="KAK8227559.1"/>
    <property type="molecule type" value="Genomic_DNA"/>
</dbReference>
<evidence type="ECO:0000313" key="4">
    <source>
        <dbReference type="Proteomes" id="UP001492380"/>
    </source>
</evidence>
<dbReference type="Proteomes" id="UP001492380">
    <property type="component" value="Unassembled WGS sequence"/>
</dbReference>
<evidence type="ECO:0000313" key="3">
    <source>
        <dbReference type="EMBL" id="KAK8227559.1"/>
    </source>
</evidence>
<evidence type="ECO:0000259" key="2">
    <source>
        <dbReference type="Pfam" id="PF00903"/>
    </source>
</evidence>
<comment type="caution">
    <text evidence="3">The sequence shown here is derived from an EMBL/GenBank/DDBJ whole genome shotgun (WGS) entry which is preliminary data.</text>
</comment>
<accession>A0ABR1YF14</accession>
<dbReference type="InterPro" id="IPR029068">
    <property type="entry name" value="Glyas_Bleomycin-R_OHBP_Dase"/>
</dbReference>
<reference evidence="3 4" key="1">
    <citation type="submission" date="2024-04" db="EMBL/GenBank/DDBJ databases">
        <title>Phyllosticta paracitricarpa is synonymous to the EU quarantine fungus P. citricarpa based on phylogenomic analyses.</title>
        <authorList>
            <consortium name="Lawrence Berkeley National Laboratory"/>
            <person name="Van Ingen-Buijs V.A."/>
            <person name="Van Westerhoven A.C."/>
            <person name="Haridas S."/>
            <person name="Skiadas P."/>
            <person name="Martin F."/>
            <person name="Groenewald J.Z."/>
            <person name="Crous P.W."/>
            <person name="Seidl M.F."/>
        </authorList>
    </citation>
    <scope>NUCLEOTIDE SEQUENCE [LARGE SCALE GENOMIC DNA]</scope>
    <source>
        <strain evidence="3 4">CBS 123374</strain>
    </source>
</reference>